<dbReference type="AlphaFoldDB" id="A0A0V0GIY3"/>
<protein>
    <submittedName>
        <fullName evidence="1">Putative ovule protein</fullName>
    </submittedName>
</protein>
<proteinExistence type="predicted"/>
<accession>A0A0V0GIY3</accession>
<name>A0A0V0GIY3_SOLCH</name>
<dbReference type="EMBL" id="GEDG01039243">
    <property type="protein sequence ID" value="JAP07206.1"/>
    <property type="molecule type" value="Transcribed_RNA"/>
</dbReference>
<feature type="non-terminal residue" evidence="1">
    <location>
        <position position="84"/>
    </location>
</feature>
<organism evidence="1">
    <name type="scientific">Solanum chacoense</name>
    <name type="common">Chaco potato</name>
    <dbReference type="NCBI Taxonomy" id="4108"/>
    <lineage>
        <taxon>Eukaryota</taxon>
        <taxon>Viridiplantae</taxon>
        <taxon>Streptophyta</taxon>
        <taxon>Embryophyta</taxon>
        <taxon>Tracheophyta</taxon>
        <taxon>Spermatophyta</taxon>
        <taxon>Magnoliopsida</taxon>
        <taxon>eudicotyledons</taxon>
        <taxon>Gunneridae</taxon>
        <taxon>Pentapetalae</taxon>
        <taxon>asterids</taxon>
        <taxon>lamiids</taxon>
        <taxon>Solanales</taxon>
        <taxon>Solanaceae</taxon>
        <taxon>Solanoideae</taxon>
        <taxon>Solaneae</taxon>
        <taxon>Solanum</taxon>
    </lineage>
</organism>
<evidence type="ECO:0000313" key="1">
    <source>
        <dbReference type="EMBL" id="JAP07206.1"/>
    </source>
</evidence>
<reference evidence="1" key="1">
    <citation type="submission" date="2015-12" db="EMBL/GenBank/DDBJ databases">
        <title>Gene expression during late stages of embryo sac development: a critical building block for successful pollen-pistil interactions.</title>
        <authorList>
            <person name="Liu Y."/>
            <person name="Joly V."/>
            <person name="Sabar M."/>
            <person name="Matton D.P."/>
        </authorList>
    </citation>
    <scope>NUCLEOTIDE SEQUENCE</scope>
</reference>
<sequence>MRMQRESDFFQGWLPLSALPMILPFSTNQQPLRERKSNVVLQFLVFWMIIHEISPIFKYTTTITPPSDLQSVFSWHFAYFFPFS</sequence>